<protein>
    <submittedName>
        <fullName evidence="1">Uncharacterized protein</fullName>
    </submittedName>
</protein>
<dbReference type="Proteomes" id="UP001164909">
    <property type="component" value="Chromosome"/>
</dbReference>
<evidence type="ECO:0000313" key="1">
    <source>
        <dbReference type="EMBL" id="WAM33911.1"/>
    </source>
</evidence>
<gene>
    <name evidence="1" type="ORF">OTK00_000051</name>
</gene>
<reference evidence="1" key="1">
    <citation type="submission" date="2022-12" db="EMBL/GenBank/DDBJ databases">
        <authorList>
            <person name="Bing R.G."/>
            <person name="Willard D.J."/>
            <person name="Manesh M.J.H."/>
            <person name="Laemthong T."/>
            <person name="Crosby J.R."/>
            <person name="Kelly R.M."/>
        </authorList>
    </citation>
    <scope>NUCLEOTIDE SEQUENCE</scope>
    <source>
        <strain evidence="1">DSM 8990</strain>
    </source>
</reference>
<organism evidence="1 2">
    <name type="scientific">Caldicellulosiruptor morganii</name>
    <dbReference type="NCBI Taxonomy" id="1387555"/>
    <lineage>
        <taxon>Bacteria</taxon>
        <taxon>Bacillati</taxon>
        <taxon>Bacillota</taxon>
        <taxon>Bacillota incertae sedis</taxon>
        <taxon>Caldicellulosiruptorales</taxon>
        <taxon>Caldicellulosiruptoraceae</taxon>
        <taxon>Caldicellulosiruptor</taxon>
    </lineage>
</organism>
<name>A0ABY7BPD0_9FIRM</name>
<accession>A0ABY7BPD0</accession>
<dbReference type="RefSeq" id="WP_052670784.1">
    <property type="nucleotide sequence ID" value="NZ_CP113865.1"/>
</dbReference>
<keyword evidence="2" id="KW-1185">Reference proteome</keyword>
<dbReference type="EMBL" id="CP113865">
    <property type="protein sequence ID" value="WAM33911.1"/>
    <property type="molecule type" value="Genomic_DNA"/>
</dbReference>
<sequence>MKLSLIIDMLVRENRWIYTKEKLINEYNIKTLPTDDMLKSFDSALIDYDKFKFVVYAESIHSLIQSAKLWAKKNDYEIFAKLSMDSIPVVWLGEGYYGIYSSDGKAVIMPVAFLMIGKSLTYEQEKRIGPNEVDIYKKIFEDEPNVAMEVVYATSEKQLKKVFSQTFDKFEVLFMGPGYYDLMFNPVTKQRVVMPIVNIMKTMMENYVIFFHKLLARDADS</sequence>
<proteinExistence type="predicted"/>
<evidence type="ECO:0000313" key="2">
    <source>
        <dbReference type="Proteomes" id="UP001164909"/>
    </source>
</evidence>